<comment type="catalytic activity">
    <reaction evidence="9">
        <text>L-valine + 2-oxoglutarate = 3-methyl-2-oxobutanoate + L-glutamate</text>
        <dbReference type="Rhea" id="RHEA:24813"/>
        <dbReference type="ChEBI" id="CHEBI:11851"/>
        <dbReference type="ChEBI" id="CHEBI:16810"/>
        <dbReference type="ChEBI" id="CHEBI:29985"/>
        <dbReference type="ChEBI" id="CHEBI:57762"/>
        <dbReference type="EC" id="2.6.1.42"/>
    </reaction>
</comment>
<dbReference type="PANTHER" id="PTHR42743:SF11">
    <property type="entry name" value="AMINODEOXYCHORISMATE LYASE"/>
    <property type="match status" value="1"/>
</dbReference>
<sequence>MTTAIAWLDGQYFQADQMTFSPDTHSLSYASSVYEGMRSYGANIFKCEEHLQRLQQSAQLFKHELRYSNAMLTDVCNELLVRNEFVDAYIKIVVFYDNADVSFMGRGCRTKVVIFVLPFAPKSATTPYRLTIANWRRAPAHCHPYQAKNSSTYALSFLSFRDKSDAFDDVLFLSTTDTVCESSGSNIFFVKGNQLITPTTEMALAGITRRVIIEELSHTLDLQVVQRDISCSELGHFDSAFLCGTAMEINEVCQIDDVVYERSSCVAWLVAEYKKKRDARLVLTGWGSLFNVFYRAPNIEDLHVCSNPGASLEEKYFRSAPQ</sequence>
<dbReference type="CDD" id="cd00449">
    <property type="entry name" value="PLPDE_IV"/>
    <property type="match status" value="1"/>
</dbReference>
<comment type="pathway">
    <text evidence="3">Amino-acid biosynthesis; L-isoleucine biosynthesis; L-isoleucine from 2-oxobutanoate: step 4/4.</text>
</comment>
<evidence type="ECO:0000256" key="3">
    <source>
        <dbReference type="ARBA" id="ARBA00004824"/>
    </source>
</evidence>
<dbReference type="PANTHER" id="PTHR42743">
    <property type="entry name" value="AMINO-ACID AMINOTRANSFERASE"/>
    <property type="match status" value="1"/>
</dbReference>
<dbReference type="InterPro" id="IPR018300">
    <property type="entry name" value="Aminotrans_IV_CS"/>
</dbReference>
<reference evidence="14" key="1">
    <citation type="submission" date="2022-01" db="EMBL/GenBank/DDBJ databases">
        <title>Pseudomonas sp. nov. isolated from Antarctic regolith.</title>
        <authorList>
            <person name="Novakova D."/>
            <person name="Sedlar K."/>
        </authorList>
    </citation>
    <scope>NUCLEOTIDE SEQUENCE</scope>
    <source>
        <strain evidence="14">P2647</strain>
    </source>
</reference>
<evidence type="ECO:0000256" key="12">
    <source>
        <dbReference type="RuleBase" id="RU004106"/>
    </source>
</evidence>
<dbReference type="Proteomes" id="UP001162905">
    <property type="component" value="Unassembled WGS sequence"/>
</dbReference>
<dbReference type="RefSeq" id="WP_237252027.1">
    <property type="nucleotide sequence ID" value="NZ_JAKJXH010000009.1"/>
</dbReference>
<comment type="function">
    <text evidence="2">Acts on leucine, isoleucine and valine.</text>
</comment>
<keyword evidence="14" id="KW-0808">Transferase</keyword>
<dbReference type="SUPFAM" id="SSF56752">
    <property type="entry name" value="D-aminoacid aminotransferase-like PLP-dependent enzymes"/>
    <property type="match status" value="1"/>
</dbReference>
<evidence type="ECO:0000256" key="1">
    <source>
        <dbReference type="ARBA" id="ARBA00001933"/>
    </source>
</evidence>
<dbReference type="InterPro" id="IPR043132">
    <property type="entry name" value="BCAT-like_C"/>
</dbReference>
<evidence type="ECO:0000256" key="11">
    <source>
        <dbReference type="ARBA" id="ARBA00049229"/>
    </source>
</evidence>
<accession>A0ABS9I4I7</accession>
<organism evidence="14 15">
    <name type="scientific">Pseudomonas petrae</name>
    <dbReference type="NCBI Taxonomy" id="2912190"/>
    <lineage>
        <taxon>Bacteria</taxon>
        <taxon>Pseudomonadati</taxon>
        <taxon>Pseudomonadota</taxon>
        <taxon>Gammaproteobacteria</taxon>
        <taxon>Pseudomonadales</taxon>
        <taxon>Pseudomonadaceae</taxon>
        <taxon>Pseudomonas</taxon>
    </lineage>
</organism>
<evidence type="ECO:0000256" key="8">
    <source>
        <dbReference type="ARBA" id="ARBA00022898"/>
    </source>
</evidence>
<dbReference type="GO" id="GO:0008483">
    <property type="term" value="F:transaminase activity"/>
    <property type="evidence" value="ECO:0007669"/>
    <property type="project" value="UniProtKB-KW"/>
</dbReference>
<dbReference type="InterPro" id="IPR050571">
    <property type="entry name" value="Class-IV_PLP-Dep_Aminotrnsfr"/>
</dbReference>
<evidence type="ECO:0000256" key="7">
    <source>
        <dbReference type="ARBA" id="ARBA00013053"/>
    </source>
</evidence>
<dbReference type="EMBL" id="JAKJXH010000009">
    <property type="protein sequence ID" value="MCF7542708.1"/>
    <property type="molecule type" value="Genomic_DNA"/>
</dbReference>
<evidence type="ECO:0000256" key="13">
    <source>
        <dbReference type="RuleBase" id="RU004516"/>
    </source>
</evidence>
<evidence type="ECO:0000256" key="2">
    <source>
        <dbReference type="ARBA" id="ARBA00003109"/>
    </source>
</evidence>
<name>A0ABS9I4I7_9PSED</name>
<dbReference type="Gene3D" id="3.20.10.10">
    <property type="entry name" value="D-amino Acid Aminotransferase, subunit A, domain 2"/>
    <property type="match status" value="1"/>
</dbReference>
<keyword evidence="14" id="KW-0032">Aminotransferase</keyword>
<dbReference type="Pfam" id="PF01063">
    <property type="entry name" value="Aminotran_4"/>
    <property type="match status" value="1"/>
</dbReference>
<evidence type="ECO:0000256" key="9">
    <source>
        <dbReference type="ARBA" id="ARBA00048212"/>
    </source>
</evidence>
<keyword evidence="15" id="KW-1185">Reference proteome</keyword>
<dbReference type="EC" id="2.6.1.42" evidence="7"/>
<comment type="similarity">
    <text evidence="6 12">Belongs to the class-IV pyridoxal-phosphate-dependent aminotransferase family.</text>
</comment>
<dbReference type="InterPro" id="IPR036038">
    <property type="entry name" value="Aminotransferase-like"/>
</dbReference>
<evidence type="ECO:0000313" key="15">
    <source>
        <dbReference type="Proteomes" id="UP001162905"/>
    </source>
</evidence>
<comment type="cofactor">
    <cofactor evidence="1 13">
        <name>pyridoxal 5'-phosphate</name>
        <dbReference type="ChEBI" id="CHEBI:597326"/>
    </cofactor>
</comment>
<comment type="pathway">
    <text evidence="5">Amino-acid biosynthesis; L-leucine biosynthesis; L-leucine from 3-methyl-2-oxobutanoate: step 4/4.</text>
</comment>
<keyword evidence="8 13" id="KW-0663">Pyridoxal phosphate</keyword>
<evidence type="ECO:0000256" key="10">
    <source>
        <dbReference type="ARBA" id="ARBA00048798"/>
    </source>
</evidence>
<comment type="caution">
    <text evidence="14">The sequence shown here is derived from an EMBL/GenBank/DDBJ whole genome shotgun (WGS) entry which is preliminary data.</text>
</comment>
<evidence type="ECO:0000256" key="5">
    <source>
        <dbReference type="ARBA" id="ARBA00005072"/>
    </source>
</evidence>
<proteinExistence type="inferred from homology"/>
<dbReference type="Gene3D" id="3.30.470.10">
    <property type="match status" value="1"/>
</dbReference>
<comment type="catalytic activity">
    <reaction evidence="11">
        <text>L-leucine + 2-oxoglutarate = 4-methyl-2-oxopentanoate + L-glutamate</text>
        <dbReference type="Rhea" id="RHEA:18321"/>
        <dbReference type="ChEBI" id="CHEBI:16810"/>
        <dbReference type="ChEBI" id="CHEBI:17865"/>
        <dbReference type="ChEBI" id="CHEBI:29985"/>
        <dbReference type="ChEBI" id="CHEBI:57427"/>
        <dbReference type="EC" id="2.6.1.42"/>
    </reaction>
</comment>
<comment type="pathway">
    <text evidence="4">Amino-acid biosynthesis; L-valine biosynthesis; L-valine from pyruvate: step 4/4.</text>
</comment>
<evidence type="ECO:0000256" key="4">
    <source>
        <dbReference type="ARBA" id="ARBA00004931"/>
    </source>
</evidence>
<evidence type="ECO:0000313" key="14">
    <source>
        <dbReference type="EMBL" id="MCF7542708.1"/>
    </source>
</evidence>
<comment type="catalytic activity">
    <reaction evidence="10">
        <text>L-isoleucine + 2-oxoglutarate = (S)-3-methyl-2-oxopentanoate + L-glutamate</text>
        <dbReference type="Rhea" id="RHEA:24801"/>
        <dbReference type="ChEBI" id="CHEBI:16810"/>
        <dbReference type="ChEBI" id="CHEBI:29985"/>
        <dbReference type="ChEBI" id="CHEBI:35146"/>
        <dbReference type="ChEBI" id="CHEBI:58045"/>
        <dbReference type="EC" id="2.6.1.42"/>
    </reaction>
</comment>
<protein>
    <recommendedName>
        <fullName evidence="7">branched-chain-amino-acid transaminase</fullName>
        <ecNumber evidence="7">2.6.1.42</ecNumber>
    </recommendedName>
</protein>
<gene>
    <name evidence="14" type="ORF">L4G47_10775</name>
</gene>
<dbReference type="InterPro" id="IPR001544">
    <property type="entry name" value="Aminotrans_IV"/>
</dbReference>
<dbReference type="InterPro" id="IPR043131">
    <property type="entry name" value="BCAT-like_N"/>
</dbReference>
<evidence type="ECO:0000256" key="6">
    <source>
        <dbReference type="ARBA" id="ARBA00009320"/>
    </source>
</evidence>
<dbReference type="PROSITE" id="PS00770">
    <property type="entry name" value="AA_TRANSFER_CLASS_4"/>
    <property type="match status" value="1"/>
</dbReference>